<keyword evidence="3" id="KW-1185">Reference proteome</keyword>
<dbReference type="RefSeq" id="WP_201692807.1">
    <property type="nucleotide sequence ID" value="NZ_JAEQND010000016.1"/>
</dbReference>
<accession>A0ABS1JVD4</accession>
<feature type="chain" id="PRO_5045171448" description="SH3 domain-containing protein" evidence="1">
    <location>
        <begin position="25"/>
        <end position="118"/>
    </location>
</feature>
<name>A0ABS1JVD4_9BURK</name>
<sequence>MKHNKLIAALATAGSLFAVGSAHAFAPAVAAGLAALAGAGAAAANNQGDQAQREYQAQLAQERPAIAIAPSNSTAVLGGPPAQIQIAGPQDGDRWNAGHFEIQNGVSTWVPGHWEPGH</sequence>
<keyword evidence="1" id="KW-0732">Signal</keyword>
<reference evidence="2 3" key="1">
    <citation type="journal article" date="2017" name="Int. J. Syst. Evol. Microbiol.">
        <title>Ramlibacter alkalitolerans sp. nov., alkali-tolerant bacterium isolated from soil of ginseng.</title>
        <authorList>
            <person name="Lee D.H."/>
            <person name="Cha C.J."/>
        </authorList>
    </citation>
    <scope>NUCLEOTIDE SEQUENCE [LARGE SCALE GENOMIC DNA]</scope>
    <source>
        <strain evidence="2 3">KACC 19305</strain>
    </source>
</reference>
<protein>
    <recommendedName>
        <fullName evidence="4">SH3 domain-containing protein</fullName>
    </recommendedName>
</protein>
<organism evidence="2 3">
    <name type="scientific">Ramlibacter alkalitolerans</name>
    <dbReference type="NCBI Taxonomy" id="2039631"/>
    <lineage>
        <taxon>Bacteria</taxon>
        <taxon>Pseudomonadati</taxon>
        <taxon>Pseudomonadota</taxon>
        <taxon>Betaproteobacteria</taxon>
        <taxon>Burkholderiales</taxon>
        <taxon>Comamonadaceae</taxon>
        <taxon>Ramlibacter</taxon>
    </lineage>
</organism>
<comment type="caution">
    <text evidence="2">The sequence shown here is derived from an EMBL/GenBank/DDBJ whole genome shotgun (WGS) entry which is preliminary data.</text>
</comment>
<dbReference type="EMBL" id="JAEQND010000016">
    <property type="protein sequence ID" value="MBL0428174.1"/>
    <property type="molecule type" value="Genomic_DNA"/>
</dbReference>
<feature type="signal peptide" evidence="1">
    <location>
        <begin position="1"/>
        <end position="24"/>
    </location>
</feature>
<gene>
    <name evidence="2" type="ORF">JI746_23930</name>
</gene>
<evidence type="ECO:0008006" key="4">
    <source>
        <dbReference type="Google" id="ProtNLM"/>
    </source>
</evidence>
<evidence type="ECO:0000313" key="3">
    <source>
        <dbReference type="Proteomes" id="UP000622707"/>
    </source>
</evidence>
<proteinExistence type="predicted"/>
<dbReference type="Proteomes" id="UP000622707">
    <property type="component" value="Unassembled WGS sequence"/>
</dbReference>
<evidence type="ECO:0000256" key="1">
    <source>
        <dbReference type="SAM" id="SignalP"/>
    </source>
</evidence>
<evidence type="ECO:0000313" key="2">
    <source>
        <dbReference type="EMBL" id="MBL0428174.1"/>
    </source>
</evidence>